<evidence type="ECO:0000259" key="1">
    <source>
        <dbReference type="Pfam" id="PF13610"/>
    </source>
</evidence>
<dbReference type="Pfam" id="PF13610">
    <property type="entry name" value="DDE_Tnp_IS240"/>
    <property type="match status" value="1"/>
</dbReference>
<protein>
    <submittedName>
        <fullName evidence="2">Putative IS6 family transposase</fullName>
    </submittedName>
</protein>
<comment type="caution">
    <text evidence="2">The sequence shown here is derived from an EMBL/GenBank/DDBJ whole genome shotgun (WGS) entry which is preliminary data.</text>
</comment>
<proteinExistence type="predicted"/>
<dbReference type="InterPro" id="IPR032874">
    <property type="entry name" value="DDE_dom"/>
</dbReference>
<evidence type="ECO:0000313" key="2">
    <source>
        <dbReference type="EMBL" id="EAV41442.1"/>
    </source>
</evidence>
<name>A0P0X8_ROSAI</name>
<gene>
    <name evidence="2" type="ORF">SIAM614_01589</name>
</gene>
<dbReference type="EMBL" id="AAUW01000021">
    <property type="protein sequence ID" value="EAV41442.1"/>
    <property type="molecule type" value="Genomic_DNA"/>
</dbReference>
<organism evidence="2 3">
    <name type="scientific">Roseibium aggregatum (strain ATCC 25650 / DSM 13394 / JCM 20685 / NBRC 16684 / NCIMB 2208 / IAM 12614 / B1)</name>
    <name type="common">Stappia aggregata</name>
    <dbReference type="NCBI Taxonomy" id="384765"/>
    <lineage>
        <taxon>Bacteria</taxon>
        <taxon>Pseudomonadati</taxon>
        <taxon>Pseudomonadota</taxon>
        <taxon>Alphaproteobacteria</taxon>
        <taxon>Hyphomicrobiales</taxon>
        <taxon>Stappiaceae</taxon>
        <taxon>Roseibium</taxon>
    </lineage>
</organism>
<dbReference type="Proteomes" id="UP000004848">
    <property type="component" value="Unassembled WGS sequence"/>
</dbReference>
<dbReference type="eggNOG" id="COG3316">
    <property type="taxonomic scope" value="Bacteria"/>
</dbReference>
<dbReference type="AlphaFoldDB" id="A0P0X8"/>
<reference evidence="2 3" key="1">
    <citation type="submission" date="2006-05" db="EMBL/GenBank/DDBJ databases">
        <authorList>
            <person name="King G."/>
            <person name="Ferriera S."/>
            <person name="Johnson J."/>
            <person name="Kravitz S."/>
            <person name="Beeson K."/>
            <person name="Sutton G."/>
            <person name="Rogers Y.-H."/>
            <person name="Friedman R."/>
            <person name="Frazier M."/>
            <person name="Venter J.C."/>
        </authorList>
    </citation>
    <scope>NUCLEOTIDE SEQUENCE [LARGE SCALE GENOMIC DNA]</scope>
    <source>
        <strain evidence="3">ATCC 25650 / DSM 13394 / JCM 20685 / NBRC 16684 / NCIMB 2208 / IAM 12614 / B1</strain>
    </source>
</reference>
<sequence>MSTADVEDLLTERGIGVSRETIRKWVNRFGQHFARCIRGDRPKPNSKWHLDEAVIVNGGVNYWLWRAIDGDGEVLDILVQPRRNAKAARRFFGGLVTQLASPGSW</sequence>
<dbReference type="PANTHER" id="PTHR35528:SF3">
    <property type="entry name" value="BLL1675 PROTEIN"/>
    <property type="match status" value="1"/>
</dbReference>
<feature type="domain" description="DDE" evidence="1">
    <location>
        <begin position="46"/>
        <end position="96"/>
    </location>
</feature>
<dbReference type="InterPro" id="IPR052183">
    <property type="entry name" value="IS_Transposase"/>
</dbReference>
<evidence type="ECO:0000313" key="3">
    <source>
        <dbReference type="Proteomes" id="UP000004848"/>
    </source>
</evidence>
<accession>A0P0X8</accession>
<dbReference type="PANTHER" id="PTHR35528">
    <property type="entry name" value="BLL1675 PROTEIN"/>
    <property type="match status" value="1"/>
</dbReference>